<dbReference type="Proteomes" id="UP000574390">
    <property type="component" value="Unassembled WGS sequence"/>
</dbReference>
<comment type="caution">
    <text evidence="1">The sequence shown here is derived from an EMBL/GenBank/DDBJ whole genome shotgun (WGS) entry which is preliminary data.</text>
</comment>
<name>A0A7J6T9M8_PEROL</name>
<gene>
    <name evidence="1" type="ORF">FOZ62_025027</name>
</gene>
<evidence type="ECO:0000313" key="1">
    <source>
        <dbReference type="EMBL" id="KAF4741974.1"/>
    </source>
</evidence>
<evidence type="ECO:0000313" key="2">
    <source>
        <dbReference type="Proteomes" id="UP000574390"/>
    </source>
</evidence>
<protein>
    <submittedName>
        <fullName evidence="1">Uncharacterized protein</fullName>
    </submittedName>
</protein>
<dbReference type="EMBL" id="JABANM010008808">
    <property type="protein sequence ID" value="KAF4741974.1"/>
    <property type="molecule type" value="Genomic_DNA"/>
</dbReference>
<sequence>SRSDLVSNIVDLVRCNFSTVLQPGLNEMNVCFSQKEDVGINGNGKYFVVDGPLDTSSIAFGSFNVLVANTSPAPIQLKSYELIGRIINSGADGNSIIKFLTIEWKALPLPRCSSRSKLEAVVLLETRIGFVPVSAEYCVDDSLALPPELAFIPITHKLLYVVVDIFNQLSLGDWVIVLTLNYRHILPGLPLHLSGSRNRDGDDIRSALPDDVDGMLNALSPSELHKIHDESVKRAEKAALPPGGQFNGVKDTRSVLSFLQECERTPSWDIGYSPSAAFFQGIYLERCLSDSIRQTVVDGVGKRLLQQGYTSYRKAVRRAQSIRSDLTERFLSIESRRILIDLWEKLSWDSTRETFDQFYLRFDYTRMAVDAQRRAPLTTEDVSDRLFGSFPDDVCEDILHRYGNSPSLGDLVEYGRRHNAVLVRRAARAGRLSRQTTVDVIEDDPAVTMPVDAEMNT</sequence>
<feature type="non-terminal residue" evidence="1">
    <location>
        <position position="1"/>
    </location>
</feature>
<dbReference type="AlphaFoldDB" id="A0A7J6T9M8"/>
<organism evidence="1 2">
    <name type="scientific">Perkinsus olseni</name>
    <name type="common">Perkinsus atlanticus</name>
    <dbReference type="NCBI Taxonomy" id="32597"/>
    <lineage>
        <taxon>Eukaryota</taxon>
        <taxon>Sar</taxon>
        <taxon>Alveolata</taxon>
        <taxon>Perkinsozoa</taxon>
        <taxon>Perkinsea</taxon>
        <taxon>Perkinsida</taxon>
        <taxon>Perkinsidae</taxon>
        <taxon>Perkinsus</taxon>
    </lineage>
</organism>
<reference evidence="1 2" key="1">
    <citation type="submission" date="2020-04" db="EMBL/GenBank/DDBJ databases">
        <title>Perkinsus olseni comparative genomics.</title>
        <authorList>
            <person name="Bogema D.R."/>
        </authorList>
    </citation>
    <scope>NUCLEOTIDE SEQUENCE [LARGE SCALE GENOMIC DNA]</scope>
    <source>
        <strain evidence="1">ATCC PRA-205</strain>
    </source>
</reference>
<proteinExistence type="predicted"/>
<accession>A0A7J6T9M8</accession>